<dbReference type="InterPro" id="IPR058594">
    <property type="entry name" value="PB1-like_dom_pln"/>
</dbReference>
<accession>A0A0P0X563</accession>
<feature type="domain" description="PB1-like" evidence="1">
    <location>
        <begin position="53"/>
        <end position="134"/>
    </location>
</feature>
<gene>
    <name evidence="2" type="ordered locus">Os07g0420400</name>
    <name evidence="2" type="ORF">OSNPB_070420400</name>
</gene>
<dbReference type="Proteomes" id="UP000059680">
    <property type="component" value="Chromosome 7"/>
</dbReference>
<proteinExistence type="predicted"/>
<dbReference type="InParanoid" id="A0A0P0X563"/>
<dbReference type="PaxDb" id="39947-A0A0P0X563"/>
<dbReference type="AlphaFoldDB" id="A0A0P0X563"/>
<evidence type="ECO:0000313" key="3">
    <source>
        <dbReference type="Proteomes" id="UP000059680"/>
    </source>
</evidence>
<reference evidence="2 3" key="2">
    <citation type="journal article" date="2013" name="Plant Cell Physiol.">
        <title>Rice Annotation Project Database (RAP-DB): an integrative and interactive database for rice genomics.</title>
        <authorList>
            <person name="Sakai H."/>
            <person name="Lee S.S."/>
            <person name="Tanaka T."/>
            <person name="Numa H."/>
            <person name="Kim J."/>
            <person name="Kawahara Y."/>
            <person name="Wakimoto H."/>
            <person name="Yang C.C."/>
            <person name="Iwamoto M."/>
            <person name="Abe T."/>
            <person name="Yamada Y."/>
            <person name="Muto A."/>
            <person name="Inokuchi H."/>
            <person name="Ikemura T."/>
            <person name="Matsumoto T."/>
            <person name="Sasaki T."/>
            <person name="Itoh T."/>
        </authorList>
    </citation>
    <scope>NUCLEOTIDE SEQUENCE [LARGE SCALE GENOMIC DNA]</scope>
    <source>
        <strain evidence="3">cv. Nipponbare</strain>
    </source>
</reference>
<dbReference type="FunCoup" id="A0A0P0X563">
    <property type="interactions" value="271"/>
</dbReference>
<dbReference type="EMBL" id="AP014963">
    <property type="protein sequence ID" value="BAT01183.1"/>
    <property type="molecule type" value="Genomic_DNA"/>
</dbReference>
<reference evidence="2 3" key="3">
    <citation type="journal article" date="2013" name="Rice">
        <title>Improvement of the Oryza sativa Nipponbare reference genome using next generation sequence and optical map data.</title>
        <authorList>
            <person name="Kawahara Y."/>
            <person name="de la Bastide M."/>
            <person name="Hamilton J.P."/>
            <person name="Kanamori H."/>
            <person name="McCombie W.R."/>
            <person name="Ouyang S."/>
            <person name="Schwartz D.C."/>
            <person name="Tanaka T."/>
            <person name="Wu J."/>
            <person name="Zhou S."/>
            <person name="Childs K.L."/>
            <person name="Davidson R.M."/>
            <person name="Lin H."/>
            <person name="Quesada-Ocampo L."/>
            <person name="Vaillancourt B."/>
            <person name="Sakai H."/>
            <person name="Lee S.S."/>
            <person name="Kim J."/>
            <person name="Numa H."/>
            <person name="Itoh T."/>
            <person name="Buell C.R."/>
            <person name="Matsumoto T."/>
        </authorList>
    </citation>
    <scope>NUCLEOTIDE SEQUENCE [LARGE SCALE GENOMIC DNA]</scope>
    <source>
        <strain evidence="3">cv. Nipponbare</strain>
    </source>
</reference>
<name>A0A0P0X563_ORYSJ</name>
<sequence length="332" mass="37730">MAAIGKGDWRRSSAPSSFLPLVTTQFHSVLLVRTEKSVLATSVQQHGKFLSSSCMLGHGEQICGRSKDNITYQGRSSIHEFNKDYLSYFKLRDQLKEFGLKENDSLYYLKPGYFAPNGLVLLMDDNQCIQLLTDYEGKSSCSLYIVLGPARLVMNDEILVNGPSRRKGSAAIRDIVATSNSDDSVEDETYFALNEIDDYSSFVEIVPDHEVENLLWMLVIIYLMVMVEMMSCTLGRSSTSGQNKMVNYLLMVEVMIMAITRSRGVDDNWFDEGTMRHPYIQEGMLFTDVGQFREAMKNLIIREGRKVERKNDPEKVLLSVWDKVVHGTCMEE</sequence>
<organism evidence="2 3">
    <name type="scientific">Oryza sativa subsp. japonica</name>
    <name type="common">Rice</name>
    <dbReference type="NCBI Taxonomy" id="39947"/>
    <lineage>
        <taxon>Eukaryota</taxon>
        <taxon>Viridiplantae</taxon>
        <taxon>Streptophyta</taxon>
        <taxon>Embryophyta</taxon>
        <taxon>Tracheophyta</taxon>
        <taxon>Spermatophyta</taxon>
        <taxon>Magnoliopsida</taxon>
        <taxon>Liliopsida</taxon>
        <taxon>Poales</taxon>
        <taxon>Poaceae</taxon>
        <taxon>BOP clade</taxon>
        <taxon>Oryzoideae</taxon>
        <taxon>Oryzeae</taxon>
        <taxon>Oryzinae</taxon>
        <taxon>Oryza</taxon>
        <taxon>Oryza sativa</taxon>
    </lineage>
</organism>
<reference evidence="3" key="1">
    <citation type="journal article" date="2005" name="Nature">
        <title>The map-based sequence of the rice genome.</title>
        <authorList>
            <consortium name="International rice genome sequencing project (IRGSP)"/>
            <person name="Matsumoto T."/>
            <person name="Wu J."/>
            <person name="Kanamori H."/>
            <person name="Katayose Y."/>
            <person name="Fujisawa M."/>
            <person name="Namiki N."/>
            <person name="Mizuno H."/>
            <person name="Yamamoto K."/>
            <person name="Antonio B.A."/>
            <person name="Baba T."/>
            <person name="Sakata K."/>
            <person name="Nagamura Y."/>
            <person name="Aoki H."/>
            <person name="Arikawa K."/>
            <person name="Arita K."/>
            <person name="Bito T."/>
            <person name="Chiden Y."/>
            <person name="Fujitsuka N."/>
            <person name="Fukunaka R."/>
            <person name="Hamada M."/>
            <person name="Harada C."/>
            <person name="Hayashi A."/>
            <person name="Hijishita S."/>
            <person name="Honda M."/>
            <person name="Hosokawa S."/>
            <person name="Ichikawa Y."/>
            <person name="Idonuma A."/>
            <person name="Iijima M."/>
            <person name="Ikeda M."/>
            <person name="Ikeno M."/>
            <person name="Ito K."/>
            <person name="Ito S."/>
            <person name="Ito T."/>
            <person name="Ito Y."/>
            <person name="Ito Y."/>
            <person name="Iwabuchi A."/>
            <person name="Kamiya K."/>
            <person name="Karasawa W."/>
            <person name="Kurita K."/>
            <person name="Katagiri S."/>
            <person name="Kikuta A."/>
            <person name="Kobayashi H."/>
            <person name="Kobayashi N."/>
            <person name="Machita K."/>
            <person name="Maehara T."/>
            <person name="Masukawa M."/>
            <person name="Mizubayashi T."/>
            <person name="Mukai Y."/>
            <person name="Nagasaki H."/>
            <person name="Nagata Y."/>
            <person name="Naito S."/>
            <person name="Nakashima M."/>
            <person name="Nakama Y."/>
            <person name="Nakamichi Y."/>
            <person name="Nakamura M."/>
            <person name="Meguro A."/>
            <person name="Negishi M."/>
            <person name="Ohta I."/>
            <person name="Ohta T."/>
            <person name="Okamoto M."/>
            <person name="Ono N."/>
            <person name="Saji S."/>
            <person name="Sakaguchi M."/>
            <person name="Sakai K."/>
            <person name="Shibata M."/>
            <person name="Shimokawa T."/>
            <person name="Song J."/>
            <person name="Takazaki Y."/>
            <person name="Terasawa K."/>
            <person name="Tsugane M."/>
            <person name="Tsuji K."/>
            <person name="Ueda S."/>
            <person name="Waki K."/>
            <person name="Yamagata H."/>
            <person name="Yamamoto M."/>
            <person name="Yamamoto S."/>
            <person name="Yamane H."/>
            <person name="Yoshiki S."/>
            <person name="Yoshihara R."/>
            <person name="Yukawa K."/>
            <person name="Zhong H."/>
            <person name="Yano M."/>
            <person name="Yuan Q."/>
            <person name="Ouyang S."/>
            <person name="Liu J."/>
            <person name="Jones K.M."/>
            <person name="Gansberger K."/>
            <person name="Moffat K."/>
            <person name="Hill J."/>
            <person name="Bera J."/>
            <person name="Fadrosh D."/>
            <person name="Jin S."/>
            <person name="Johri S."/>
            <person name="Kim M."/>
            <person name="Overton L."/>
            <person name="Reardon M."/>
            <person name="Tsitrin T."/>
            <person name="Vuong H."/>
            <person name="Weaver B."/>
            <person name="Ciecko A."/>
            <person name="Tallon L."/>
            <person name="Jackson J."/>
            <person name="Pai G."/>
            <person name="Aken S.V."/>
            <person name="Utterback T."/>
            <person name="Reidmuller S."/>
            <person name="Feldblyum T."/>
            <person name="Hsiao J."/>
            <person name="Zismann V."/>
            <person name="Iobst S."/>
            <person name="de Vazeille A.R."/>
            <person name="Buell C.R."/>
            <person name="Ying K."/>
            <person name="Li Y."/>
            <person name="Lu T."/>
            <person name="Huang Y."/>
            <person name="Zhao Q."/>
            <person name="Feng Q."/>
            <person name="Zhang L."/>
            <person name="Zhu J."/>
            <person name="Weng Q."/>
            <person name="Mu J."/>
            <person name="Lu Y."/>
            <person name="Fan D."/>
            <person name="Liu Y."/>
            <person name="Guan J."/>
            <person name="Zhang Y."/>
            <person name="Yu S."/>
            <person name="Liu X."/>
            <person name="Zhang Y."/>
            <person name="Hong G."/>
            <person name="Han B."/>
            <person name="Choisne N."/>
            <person name="Demange N."/>
            <person name="Orjeda G."/>
            <person name="Samain S."/>
            <person name="Cattolico L."/>
            <person name="Pelletier E."/>
            <person name="Couloux A."/>
            <person name="Segurens B."/>
            <person name="Wincker P."/>
            <person name="D'Hont A."/>
            <person name="Scarpelli C."/>
            <person name="Weissenbach J."/>
            <person name="Salanoubat M."/>
            <person name="Quetier F."/>
            <person name="Yu Y."/>
            <person name="Kim H.R."/>
            <person name="Rambo T."/>
            <person name="Currie J."/>
            <person name="Collura K."/>
            <person name="Luo M."/>
            <person name="Yang T."/>
            <person name="Ammiraju J.S.S."/>
            <person name="Engler F."/>
            <person name="Soderlund C."/>
            <person name="Wing R.A."/>
            <person name="Palmer L.E."/>
            <person name="de la Bastide M."/>
            <person name="Spiegel L."/>
            <person name="Nascimento L."/>
            <person name="Zutavern T."/>
            <person name="O'Shaughnessy A."/>
            <person name="Dike S."/>
            <person name="Dedhia N."/>
            <person name="Preston R."/>
            <person name="Balija V."/>
            <person name="McCombie W.R."/>
            <person name="Chow T."/>
            <person name="Chen H."/>
            <person name="Chung M."/>
            <person name="Chen C."/>
            <person name="Shaw J."/>
            <person name="Wu H."/>
            <person name="Hsiao K."/>
            <person name="Chao Y."/>
            <person name="Chu M."/>
            <person name="Cheng C."/>
            <person name="Hour A."/>
            <person name="Lee P."/>
            <person name="Lin S."/>
            <person name="Lin Y."/>
            <person name="Liou J."/>
            <person name="Liu S."/>
            <person name="Hsing Y."/>
            <person name="Raghuvanshi S."/>
            <person name="Mohanty A."/>
            <person name="Bharti A.K."/>
            <person name="Gaur A."/>
            <person name="Gupta V."/>
            <person name="Kumar D."/>
            <person name="Ravi V."/>
            <person name="Vij S."/>
            <person name="Kapur A."/>
            <person name="Khurana P."/>
            <person name="Khurana P."/>
            <person name="Khurana J.P."/>
            <person name="Tyagi A.K."/>
            <person name="Gaikwad K."/>
            <person name="Singh A."/>
            <person name="Dalal V."/>
            <person name="Srivastava S."/>
            <person name="Dixit A."/>
            <person name="Pal A.K."/>
            <person name="Ghazi I.A."/>
            <person name="Yadav M."/>
            <person name="Pandit A."/>
            <person name="Bhargava A."/>
            <person name="Sureshbabu K."/>
            <person name="Batra K."/>
            <person name="Sharma T.R."/>
            <person name="Mohapatra T."/>
            <person name="Singh N.K."/>
            <person name="Messing J."/>
            <person name="Nelson A.B."/>
            <person name="Fuks G."/>
            <person name="Kavchok S."/>
            <person name="Keizer G."/>
            <person name="Linton E."/>
            <person name="Llaca V."/>
            <person name="Song R."/>
            <person name="Tanyolac B."/>
            <person name="Young S."/>
            <person name="Ho-Il K."/>
            <person name="Hahn J.H."/>
            <person name="Sangsakoo G."/>
            <person name="Vanavichit A."/>
            <person name="de Mattos Luiz.A.T."/>
            <person name="Zimmer P.D."/>
            <person name="Malone G."/>
            <person name="Dellagostin O."/>
            <person name="de Oliveira A.C."/>
            <person name="Bevan M."/>
            <person name="Bancroft I."/>
            <person name="Minx P."/>
            <person name="Cordum H."/>
            <person name="Wilson R."/>
            <person name="Cheng Z."/>
            <person name="Jin W."/>
            <person name="Jiang J."/>
            <person name="Leong S.A."/>
            <person name="Iwama H."/>
            <person name="Gojobori T."/>
            <person name="Itoh T."/>
            <person name="Niimura Y."/>
            <person name="Fujii Y."/>
            <person name="Habara T."/>
            <person name="Sakai H."/>
            <person name="Sato Y."/>
            <person name="Wilson G."/>
            <person name="Kumar K."/>
            <person name="McCouch S."/>
            <person name="Juretic N."/>
            <person name="Hoen D."/>
            <person name="Wright S."/>
            <person name="Bruskiewich R."/>
            <person name="Bureau T."/>
            <person name="Miyao A."/>
            <person name="Hirochika H."/>
            <person name="Nishikawa T."/>
            <person name="Kadowaki K."/>
            <person name="Sugiura M."/>
            <person name="Burr B."/>
            <person name="Sasaki T."/>
        </authorList>
    </citation>
    <scope>NUCLEOTIDE SEQUENCE [LARGE SCALE GENOMIC DNA]</scope>
    <source>
        <strain evidence="3">cv. Nipponbare</strain>
    </source>
</reference>
<protein>
    <submittedName>
        <fullName evidence="2">Os07g0420400 protein</fullName>
    </submittedName>
</protein>
<evidence type="ECO:0000259" key="1">
    <source>
        <dbReference type="Pfam" id="PF26130"/>
    </source>
</evidence>
<keyword evidence="3" id="KW-1185">Reference proteome</keyword>
<dbReference type="Pfam" id="PF26130">
    <property type="entry name" value="PB1-like"/>
    <property type="match status" value="1"/>
</dbReference>
<evidence type="ECO:0000313" key="2">
    <source>
        <dbReference type="EMBL" id="BAT01183.1"/>
    </source>
</evidence>